<dbReference type="AlphaFoldDB" id="A0A5M3MIJ2"/>
<keyword evidence="1" id="KW-0732">Signal</keyword>
<dbReference type="KEGG" id="cput:CONPUDRAFT_155544"/>
<proteinExistence type="predicted"/>
<organism evidence="2 3">
    <name type="scientific">Coniophora puteana (strain RWD-64-598)</name>
    <name type="common">Brown rot fungus</name>
    <dbReference type="NCBI Taxonomy" id="741705"/>
    <lineage>
        <taxon>Eukaryota</taxon>
        <taxon>Fungi</taxon>
        <taxon>Dikarya</taxon>
        <taxon>Basidiomycota</taxon>
        <taxon>Agaricomycotina</taxon>
        <taxon>Agaricomycetes</taxon>
        <taxon>Agaricomycetidae</taxon>
        <taxon>Boletales</taxon>
        <taxon>Coniophorineae</taxon>
        <taxon>Coniophoraceae</taxon>
        <taxon>Coniophora</taxon>
    </lineage>
</organism>
<evidence type="ECO:0000313" key="3">
    <source>
        <dbReference type="Proteomes" id="UP000053558"/>
    </source>
</evidence>
<protein>
    <recommendedName>
        <fullName evidence="4">Extracellular membrane protein CFEM domain-containing protein</fullName>
    </recommendedName>
</protein>
<feature type="chain" id="PRO_5024365365" description="Extracellular membrane protein CFEM domain-containing protein" evidence="1">
    <location>
        <begin position="19"/>
        <end position="112"/>
    </location>
</feature>
<comment type="caution">
    <text evidence="2">The sequence shown here is derived from an EMBL/GenBank/DDBJ whole genome shotgun (WGS) entry which is preliminary data.</text>
</comment>
<evidence type="ECO:0000313" key="2">
    <source>
        <dbReference type="EMBL" id="EIW78826.1"/>
    </source>
</evidence>
<evidence type="ECO:0000256" key="1">
    <source>
        <dbReference type="SAM" id="SignalP"/>
    </source>
</evidence>
<reference evidence="3" key="1">
    <citation type="journal article" date="2012" name="Science">
        <title>The Paleozoic origin of enzymatic lignin decomposition reconstructed from 31 fungal genomes.</title>
        <authorList>
            <person name="Floudas D."/>
            <person name="Binder M."/>
            <person name="Riley R."/>
            <person name="Barry K."/>
            <person name="Blanchette R.A."/>
            <person name="Henrissat B."/>
            <person name="Martinez A.T."/>
            <person name="Otillar R."/>
            <person name="Spatafora J.W."/>
            <person name="Yadav J.S."/>
            <person name="Aerts A."/>
            <person name="Benoit I."/>
            <person name="Boyd A."/>
            <person name="Carlson A."/>
            <person name="Copeland A."/>
            <person name="Coutinho P.M."/>
            <person name="de Vries R.P."/>
            <person name="Ferreira P."/>
            <person name="Findley K."/>
            <person name="Foster B."/>
            <person name="Gaskell J."/>
            <person name="Glotzer D."/>
            <person name="Gorecki P."/>
            <person name="Heitman J."/>
            <person name="Hesse C."/>
            <person name="Hori C."/>
            <person name="Igarashi K."/>
            <person name="Jurgens J.A."/>
            <person name="Kallen N."/>
            <person name="Kersten P."/>
            <person name="Kohler A."/>
            <person name="Kuees U."/>
            <person name="Kumar T.K.A."/>
            <person name="Kuo A."/>
            <person name="LaButti K."/>
            <person name="Larrondo L.F."/>
            <person name="Lindquist E."/>
            <person name="Ling A."/>
            <person name="Lombard V."/>
            <person name="Lucas S."/>
            <person name="Lundell T."/>
            <person name="Martin R."/>
            <person name="McLaughlin D.J."/>
            <person name="Morgenstern I."/>
            <person name="Morin E."/>
            <person name="Murat C."/>
            <person name="Nagy L.G."/>
            <person name="Nolan M."/>
            <person name="Ohm R.A."/>
            <person name="Patyshakuliyeva A."/>
            <person name="Rokas A."/>
            <person name="Ruiz-Duenas F.J."/>
            <person name="Sabat G."/>
            <person name="Salamov A."/>
            <person name="Samejima M."/>
            <person name="Schmutz J."/>
            <person name="Slot J.C."/>
            <person name="St John F."/>
            <person name="Stenlid J."/>
            <person name="Sun H."/>
            <person name="Sun S."/>
            <person name="Syed K."/>
            <person name="Tsang A."/>
            <person name="Wiebenga A."/>
            <person name="Young D."/>
            <person name="Pisabarro A."/>
            <person name="Eastwood D.C."/>
            <person name="Martin F."/>
            <person name="Cullen D."/>
            <person name="Grigoriev I.V."/>
            <person name="Hibbett D.S."/>
        </authorList>
    </citation>
    <scope>NUCLEOTIDE SEQUENCE [LARGE SCALE GENOMIC DNA]</scope>
    <source>
        <strain evidence="3">RWD-64-598 SS2</strain>
    </source>
</reference>
<keyword evidence="3" id="KW-1185">Reference proteome</keyword>
<accession>A0A5M3MIJ2</accession>
<dbReference type="EMBL" id="JH711581">
    <property type="protein sequence ID" value="EIW78826.1"/>
    <property type="molecule type" value="Genomic_DNA"/>
</dbReference>
<gene>
    <name evidence="2" type="ORF">CONPUDRAFT_155544</name>
</gene>
<dbReference type="GeneID" id="19203469"/>
<sequence>MHAKLVLSIFALAGAAFAQSGCASDPTAWATSCLQSANSANGNACSSTSNSCLCKEITTNGNFAISNDKCISDGCINDGSPHPTQDYSSASAAQKTLCASYTATAAPAKRTN</sequence>
<evidence type="ECO:0008006" key="4">
    <source>
        <dbReference type="Google" id="ProtNLM"/>
    </source>
</evidence>
<dbReference type="Proteomes" id="UP000053558">
    <property type="component" value="Unassembled WGS sequence"/>
</dbReference>
<dbReference type="RefSeq" id="XP_007770599.1">
    <property type="nucleotide sequence ID" value="XM_007772409.1"/>
</dbReference>
<name>A0A5M3MIJ2_CONPW</name>
<feature type="signal peptide" evidence="1">
    <location>
        <begin position="1"/>
        <end position="18"/>
    </location>
</feature>